<organism evidence="1 2">
    <name type="scientific">Lecanicillium saksenae</name>
    <dbReference type="NCBI Taxonomy" id="468837"/>
    <lineage>
        <taxon>Eukaryota</taxon>
        <taxon>Fungi</taxon>
        <taxon>Dikarya</taxon>
        <taxon>Ascomycota</taxon>
        <taxon>Pezizomycotina</taxon>
        <taxon>Sordariomycetes</taxon>
        <taxon>Hypocreomycetidae</taxon>
        <taxon>Hypocreales</taxon>
        <taxon>Cordycipitaceae</taxon>
        <taxon>Lecanicillium</taxon>
    </lineage>
</organism>
<dbReference type="EMBL" id="JANAKD010000248">
    <property type="protein sequence ID" value="KAJ3495783.1"/>
    <property type="molecule type" value="Genomic_DNA"/>
</dbReference>
<dbReference type="Proteomes" id="UP001148737">
    <property type="component" value="Unassembled WGS sequence"/>
</dbReference>
<gene>
    <name evidence="1" type="ORF">NLG97_g3144</name>
</gene>
<name>A0ACC1QYW8_9HYPO</name>
<protein>
    <submittedName>
        <fullName evidence="1">Uncharacterized protein</fullName>
    </submittedName>
</protein>
<evidence type="ECO:0000313" key="1">
    <source>
        <dbReference type="EMBL" id="KAJ3495783.1"/>
    </source>
</evidence>
<accession>A0ACC1QYW8</accession>
<sequence>MEQATKKHFYHHGQTPAGAEENCHWCQIRSLPNQSTIPITIVNDVDSELLPEDFRFINAMVLGQGVEPAEDSFRSGCSCTDDGDCQYTGCLCLADLEDDDDEMNGHGRKAYAYHTHGTKAGLLRSRLQNSTVPLVVERGRTVPLQIFKTSNRGWGVRSQTPIKQGQFVDRYLGEIITAEEADRRRANSAVSQRKDVYLFALDKFTDPDSLDPRLNGPPLEVDGEFMSGPTRFINHSCNPNLRIFARVGDHADKHIHDLALFAIRDIGRGEELTFDYVDGVVDEQDEVEGVEGMTECLCGNKRNYTKEYVGSRKAAMYMKELGTAKRRAQAMNTRENTAKYGKMSGFRWPRQKRHADAQAEHLKIWFRSSVRWAVLLEDNEFTKNEIFVPIVYKEYVSVATDTILASCNATAGEMRRSVSTFFNSPVVRAAFGDFITQCASPGFKDFLESKLIHVLESLADSFNNMRLDTTSRRVPWQAAKRTRDDKLKQLALEYLVRIETWRLEGLANGKPWTFGTRSSRYQFLASTLVQLWYMEKEGCFCAREIRTSSRDWNILWDNWAEGCTRDVVTDDKLEKDVCVGVGWRPVGWLEKSSAH</sequence>
<comment type="caution">
    <text evidence="1">The sequence shown here is derived from an EMBL/GenBank/DDBJ whole genome shotgun (WGS) entry which is preliminary data.</text>
</comment>
<evidence type="ECO:0000313" key="2">
    <source>
        <dbReference type="Proteomes" id="UP001148737"/>
    </source>
</evidence>
<proteinExistence type="predicted"/>
<keyword evidence="2" id="KW-1185">Reference proteome</keyword>
<reference evidence="1" key="1">
    <citation type="submission" date="2022-07" db="EMBL/GenBank/DDBJ databases">
        <title>Genome Sequence of Lecanicillium saksenae.</title>
        <authorList>
            <person name="Buettner E."/>
        </authorList>
    </citation>
    <scope>NUCLEOTIDE SEQUENCE</scope>
    <source>
        <strain evidence="1">VT-O1</strain>
    </source>
</reference>